<proteinExistence type="predicted"/>
<organism evidence="1 2">
    <name type="scientific">Giardia duodenalis assemblage B</name>
    <dbReference type="NCBI Taxonomy" id="1394984"/>
    <lineage>
        <taxon>Eukaryota</taxon>
        <taxon>Metamonada</taxon>
        <taxon>Diplomonadida</taxon>
        <taxon>Hexamitidae</taxon>
        <taxon>Giardiinae</taxon>
        <taxon>Giardia</taxon>
    </lineage>
</organism>
<accession>A0A132NWB3</accession>
<sequence>MDRKKLILSWCDNDLYNNNDELAGENYTEQDRLLAYFRHSPFCQQSEYCVNIRTKNQRPTTLEEWVKDRSHLSEEFTREQLDSGKVILYKIQEYTPSRALIAGYRVEPEGGLLSYPCEMYYYINDENYIYKLPSFKQYTDNTLYNLAFDLRRAVDAWRDAIAEEEARGNW</sequence>
<dbReference type="Proteomes" id="UP000070089">
    <property type="component" value="Unassembled WGS sequence"/>
</dbReference>
<comment type="caution">
    <text evidence="1">The sequence shown here is derived from an EMBL/GenBank/DDBJ whole genome shotgun (WGS) entry which is preliminary data.</text>
</comment>
<name>A0A132NWB3_GIAIN</name>
<reference evidence="1 2" key="1">
    <citation type="journal article" date="2015" name="Mol. Biochem. Parasitol.">
        <title>Identification of polymorphic genes for use in assemblage B genotyping assays through comparative genomics of multiple assemblage B Giardia duodenalis isolates.</title>
        <authorList>
            <person name="Wielinga C."/>
            <person name="Thompson R.C."/>
            <person name="Monis P."/>
            <person name="Ryan U."/>
        </authorList>
    </citation>
    <scope>NUCLEOTIDE SEQUENCE [LARGE SCALE GENOMIC DNA]</scope>
    <source>
        <strain evidence="1 2">BAH15c1</strain>
    </source>
</reference>
<evidence type="ECO:0000313" key="2">
    <source>
        <dbReference type="Proteomes" id="UP000070089"/>
    </source>
</evidence>
<evidence type="ECO:0000313" key="1">
    <source>
        <dbReference type="EMBL" id="KWX14355.1"/>
    </source>
</evidence>
<dbReference type="Gene3D" id="3.10.450.580">
    <property type="entry name" value="Mediator complex, subunit Med6"/>
    <property type="match status" value="1"/>
</dbReference>
<dbReference type="VEuPathDB" id="GiardiaDB:QR46_1639"/>
<gene>
    <name evidence="1" type="ORF">QR46_1639</name>
</gene>
<dbReference type="AlphaFoldDB" id="A0A132NWB3"/>
<dbReference type="InterPro" id="IPR038566">
    <property type="entry name" value="Mediator_Med6_sf"/>
</dbReference>
<protein>
    <submittedName>
        <fullName evidence="1">Uncharacterized protein</fullName>
    </submittedName>
</protein>
<dbReference type="EMBL" id="JXTI01000035">
    <property type="protein sequence ID" value="KWX14355.1"/>
    <property type="molecule type" value="Genomic_DNA"/>
</dbReference>
<dbReference type="OrthoDB" id="10248234at2759"/>